<feature type="domain" description="Response regulatory" evidence="5">
    <location>
        <begin position="672"/>
        <end position="789"/>
    </location>
</feature>
<feature type="compositionally biased region" description="Low complexity" evidence="4">
    <location>
        <begin position="401"/>
        <end position="410"/>
    </location>
</feature>
<dbReference type="InterPro" id="IPR011006">
    <property type="entry name" value="CheY-like_superfamily"/>
</dbReference>
<evidence type="ECO:0000256" key="1">
    <source>
        <dbReference type="ARBA" id="ARBA00022553"/>
    </source>
</evidence>
<reference evidence="6" key="1">
    <citation type="submission" date="2021-01" db="EMBL/GenBank/DDBJ databases">
        <authorList>
            <person name="Corre E."/>
            <person name="Pelletier E."/>
            <person name="Niang G."/>
            <person name="Scheremetjew M."/>
            <person name="Finn R."/>
            <person name="Kale V."/>
            <person name="Holt S."/>
            <person name="Cochrane G."/>
            <person name="Meng A."/>
            <person name="Brown T."/>
            <person name="Cohen L."/>
        </authorList>
    </citation>
    <scope>NUCLEOTIDE SEQUENCE</scope>
    <source>
        <strain evidence="6">NIES-2562</strain>
    </source>
</reference>
<feature type="region of interest" description="Disordered" evidence="4">
    <location>
        <begin position="460"/>
        <end position="493"/>
    </location>
</feature>
<evidence type="ECO:0000256" key="2">
    <source>
        <dbReference type="ARBA" id="ARBA00023012"/>
    </source>
</evidence>
<protein>
    <recommendedName>
        <fullName evidence="5">Response regulatory domain-containing protein</fullName>
    </recommendedName>
</protein>
<organism evidence="6">
    <name type="scientific">Palpitomonas bilix</name>
    <dbReference type="NCBI Taxonomy" id="652834"/>
    <lineage>
        <taxon>Eukaryota</taxon>
        <taxon>Eukaryota incertae sedis</taxon>
    </lineage>
</organism>
<feature type="region of interest" description="Disordered" evidence="4">
    <location>
        <begin position="573"/>
        <end position="602"/>
    </location>
</feature>
<evidence type="ECO:0000259" key="5">
    <source>
        <dbReference type="PROSITE" id="PS50110"/>
    </source>
</evidence>
<dbReference type="Gene3D" id="3.40.50.2300">
    <property type="match status" value="2"/>
</dbReference>
<feature type="region of interest" description="Disordered" evidence="4">
    <location>
        <begin position="618"/>
        <end position="656"/>
    </location>
</feature>
<feature type="domain" description="Response regulatory" evidence="5">
    <location>
        <begin position="260"/>
        <end position="391"/>
    </location>
</feature>
<dbReference type="PROSITE" id="PS50110">
    <property type="entry name" value="RESPONSE_REGULATORY"/>
    <property type="match status" value="2"/>
</dbReference>
<feature type="compositionally biased region" description="Polar residues" evidence="4">
    <location>
        <begin position="465"/>
        <end position="478"/>
    </location>
</feature>
<dbReference type="EMBL" id="HBIB01007079">
    <property type="protein sequence ID" value="CAE0242292.1"/>
    <property type="molecule type" value="Transcribed_RNA"/>
</dbReference>
<evidence type="ECO:0000256" key="3">
    <source>
        <dbReference type="PROSITE-ProRule" id="PRU00169"/>
    </source>
</evidence>
<dbReference type="PANTHER" id="PTHR45339:SF1">
    <property type="entry name" value="HYBRID SIGNAL TRANSDUCTION HISTIDINE KINASE J"/>
    <property type="match status" value="1"/>
</dbReference>
<dbReference type="SMART" id="SM00448">
    <property type="entry name" value="REC"/>
    <property type="match status" value="2"/>
</dbReference>
<accession>A0A7S3CZZ4</accession>
<dbReference type="GO" id="GO:0000160">
    <property type="term" value="P:phosphorelay signal transduction system"/>
    <property type="evidence" value="ECO:0007669"/>
    <property type="project" value="UniProtKB-KW"/>
</dbReference>
<feature type="region of interest" description="Disordered" evidence="4">
    <location>
        <begin position="22"/>
        <end position="55"/>
    </location>
</feature>
<gene>
    <name evidence="6" type="ORF">PBIL07802_LOCUS4456</name>
</gene>
<dbReference type="PANTHER" id="PTHR45339">
    <property type="entry name" value="HYBRID SIGNAL TRANSDUCTION HISTIDINE KINASE J"/>
    <property type="match status" value="1"/>
</dbReference>
<name>A0A7S3CZZ4_9EUKA</name>
<dbReference type="InterPro" id="IPR001789">
    <property type="entry name" value="Sig_transdc_resp-reg_receiver"/>
</dbReference>
<feature type="modified residue" description="4-aspartylphosphate" evidence="3">
    <location>
        <position position="724"/>
    </location>
</feature>
<evidence type="ECO:0000313" key="6">
    <source>
        <dbReference type="EMBL" id="CAE0242292.1"/>
    </source>
</evidence>
<dbReference type="SUPFAM" id="SSF52172">
    <property type="entry name" value="CheY-like"/>
    <property type="match status" value="2"/>
</dbReference>
<keyword evidence="2" id="KW-0902">Two-component regulatory system</keyword>
<dbReference type="AlphaFoldDB" id="A0A7S3CZZ4"/>
<feature type="region of interest" description="Disordered" evidence="4">
    <location>
        <begin position="401"/>
        <end position="424"/>
    </location>
</feature>
<dbReference type="CDD" id="cd17546">
    <property type="entry name" value="REC_hyHK_CKI1_RcsC-like"/>
    <property type="match status" value="1"/>
</dbReference>
<evidence type="ECO:0000256" key="4">
    <source>
        <dbReference type="SAM" id="MobiDB-lite"/>
    </source>
</evidence>
<dbReference type="Pfam" id="PF00072">
    <property type="entry name" value="Response_reg"/>
    <property type="match status" value="2"/>
</dbReference>
<keyword evidence="1 3" id="KW-0597">Phosphoprotein</keyword>
<proteinExistence type="predicted"/>
<sequence length="796" mass="86519">METSKRHSLSPYSIFPASVGRTFSPPGVGKRRSDEEVLQSIAEGPRKSSSHNAPLLRNYLDRKGGCKEELNGGDLVRPEPVQSVFVLSTNVYVRSPLSLYSRLMRVDAKDMMTAQDTLDSLSLNGNEGSVVVVLDVDSDSMSDAPDSVLSEEHGRRMQTFVEDISSVGRARGVVVSVFVLARYTLSESSVLAFLPNALVVRKPLTFDVLASSFQWVACMCARQKQAGPALSTRRNGTDSRQTSVIEAGDIEIVEGLTNRHILIADDDFLSRTLMERMLKKIPKLKSLNIHLYGDGDKLLEAIGVKCDEEGKGTATAIHPEAVFAIFVDIHMPHVGGLQVIERLSERRIDCPVVLVSGNDITESSRIEYGAFSALFKPFSQADLTGTVEQLISASQKKGVSQSSMSVLSPSKRGGSWRASEDAVPRSGSFGSGMVASTEMVLPLQQNAARKHRDLKLAAPSGIAESASNPKSLQLSPGSCNRPARIEDDASSKGSLQHLRPLSFSHVPAQAHPHEEEHQALTRQLSAQNDSCHLQLPSVQPLPIRSPPSSLAVIEEKLSVPPGDLKLESLATIESADQEKSNGRHSMRSDNNMTKEGVPKIPGSPLIVRDIEDGEVSGHHALHLPEPGQPFINGPGAAFVSGGGTIHTENGGKAGHNREEMADKQRFEYKQKAILVVDDEKICQLIGRKVGHALGFDVLSATNGKEALSLLEQQREVDIVAILMDVHMPIMDGLQCTAEIRRRSWHYSDILIIATTAGARKDECIKAGMDTYLNKPFGKAAVKSILQKWEEGKQNMN</sequence>
<feature type="modified residue" description="4-aspartylphosphate" evidence="3">
    <location>
        <position position="328"/>
    </location>
</feature>